<dbReference type="PANTHER" id="PTHR33067:SF32">
    <property type="entry name" value="ASPARTIC PEPTIDASE DDI1-TYPE DOMAIN-CONTAINING PROTEIN"/>
    <property type="match status" value="1"/>
</dbReference>
<sequence length="756" mass="86164">MPKWIRDNGGRLVKCDTPHNKEFELSLNIMEAIPKDQHSHQGRQDNLNEFRSMRDRMHHLDKAKIWLNSLRPRSIRTCTDLQAEFLKKFFPTHRTNGLKRQISNFSAKENEKFYECWERYMEAINACPHHGFDTWLLVSYFYDGMSSSMKQLLETMCGGDFMSKNPEEAMDFLNYVAEVSRGWDEPTKGEVGKMKSQLTVTRRLEELELKKVHEVQAVAEAPVQVKLCPNCQSHEHLVEECPAISAKREMFRDQANVVGQFKPNNNAPYGNTYNSSWRNHPNFSWKARATQYQQPDPPSQQSSSLEQAIANLSKVVGDFVGNQEATNAQINQRIDRVESTLNKRMDGMQNDISQKFDNIQYSISRLANLNTVQEKGRFPSQPHQNPKGVHEVEIQEGESSQMKDVKALITLRSGKKIEKPTPNPYVEKKEEDIKKGEEMEEKESEISEKKKDYDSTMNVIPEKELLKEEMLKKSTSPPFPQALHGKKGIRMQLKSLRGLTVNKKAFLTEQVSAILQCKSPLKYKDPGSPTISVMIGEKVVEKALLDLGASVNLLPYSVYKQLGLGELKPTAITLSLADRSVKIPRGVIEDVLVQVDNFYYPVDFIVLDTDPTVKEANLVPIILGRPFLATSNAIINCRNGLMQLTFGNMTLDLNIFYMSKKQTTPKEEEGPEEVCIIDTLVEEHCNQNMQDKLNESLVDFEEGLSEPPNVLATLQSWRRIEEILPLFNKEEKAVAEKETPKLNLKASTCGAEIYIS</sequence>
<feature type="domain" description="Retrotransposon gag" evidence="2">
    <location>
        <begin position="59"/>
        <end position="146"/>
    </location>
</feature>
<dbReference type="Proteomes" id="UP000288805">
    <property type="component" value="Unassembled WGS sequence"/>
</dbReference>
<organism evidence="3 4">
    <name type="scientific">Vitis vinifera</name>
    <name type="common">Grape</name>
    <dbReference type="NCBI Taxonomy" id="29760"/>
    <lineage>
        <taxon>Eukaryota</taxon>
        <taxon>Viridiplantae</taxon>
        <taxon>Streptophyta</taxon>
        <taxon>Embryophyta</taxon>
        <taxon>Tracheophyta</taxon>
        <taxon>Spermatophyta</taxon>
        <taxon>Magnoliopsida</taxon>
        <taxon>eudicotyledons</taxon>
        <taxon>Gunneridae</taxon>
        <taxon>Pentapetalae</taxon>
        <taxon>rosids</taxon>
        <taxon>Vitales</taxon>
        <taxon>Vitaceae</taxon>
        <taxon>Viteae</taxon>
        <taxon>Vitis</taxon>
    </lineage>
</organism>
<evidence type="ECO:0000256" key="1">
    <source>
        <dbReference type="SAM" id="MobiDB-lite"/>
    </source>
</evidence>
<gene>
    <name evidence="3" type="ORF">CK203_112102</name>
</gene>
<evidence type="ECO:0000313" key="3">
    <source>
        <dbReference type="EMBL" id="RVW58277.1"/>
    </source>
</evidence>
<feature type="region of interest" description="Disordered" evidence="1">
    <location>
        <begin position="419"/>
        <end position="450"/>
    </location>
</feature>
<dbReference type="AlphaFoldDB" id="A0A438FE65"/>
<dbReference type="Pfam" id="PF03732">
    <property type="entry name" value="Retrotrans_gag"/>
    <property type="match status" value="1"/>
</dbReference>
<name>A0A438FE65_VITVI</name>
<dbReference type="CDD" id="cd00303">
    <property type="entry name" value="retropepsin_like"/>
    <property type="match status" value="1"/>
</dbReference>
<evidence type="ECO:0000259" key="2">
    <source>
        <dbReference type="Pfam" id="PF03732"/>
    </source>
</evidence>
<comment type="caution">
    <text evidence="3">The sequence shown here is derived from an EMBL/GenBank/DDBJ whole genome shotgun (WGS) entry which is preliminary data.</text>
</comment>
<reference evidence="3 4" key="1">
    <citation type="journal article" date="2018" name="PLoS Genet.">
        <title>Population sequencing reveals clonal diversity and ancestral inbreeding in the grapevine cultivar Chardonnay.</title>
        <authorList>
            <person name="Roach M.J."/>
            <person name="Johnson D.L."/>
            <person name="Bohlmann J."/>
            <person name="van Vuuren H.J."/>
            <person name="Jones S.J."/>
            <person name="Pretorius I.S."/>
            <person name="Schmidt S.A."/>
            <person name="Borneman A.R."/>
        </authorList>
    </citation>
    <scope>NUCLEOTIDE SEQUENCE [LARGE SCALE GENOMIC DNA]</scope>
    <source>
        <strain evidence="4">cv. Chardonnay</strain>
        <tissue evidence="3">Leaf</tissue>
    </source>
</reference>
<accession>A0A438FE65</accession>
<dbReference type="EMBL" id="QGNW01000965">
    <property type="protein sequence ID" value="RVW58277.1"/>
    <property type="molecule type" value="Genomic_DNA"/>
</dbReference>
<proteinExistence type="predicted"/>
<dbReference type="PANTHER" id="PTHR33067">
    <property type="entry name" value="RNA-DIRECTED DNA POLYMERASE-RELATED"/>
    <property type="match status" value="1"/>
</dbReference>
<dbReference type="InterPro" id="IPR021109">
    <property type="entry name" value="Peptidase_aspartic_dom_sf"/>
</dbReference>
<protein>
    <recommendedName>
        <fullName evidence="2">Retrotransposon gag domain-containing protein</fullName>
    </recommendedName>
</protein>
<dbReference type="Pfam" id="PF13650">
    <property type="entry name" value="Asp_protease_2"/>
    <property type="match status" value="1"/>
</dbReference>
<dbReference type="Gene3D" id="2.40.70.10">
    <property type="entry name" value="Acid Proteases"/>
    <property type="match status" value="1"/>
</dbReference>
<dbReference type="SUPFAM" id="SSF50630">
    <property type="entry name" value="Acid proteases"/>
    <property type="match status" value="1"/>
</dbReference>
<evidence type="ECO:0000313" key="4">
    <source>
        <dbReference type="Proteomes" id="UP000288805"/>
    </source>
</evidence>
<feature type="compositionally biased region" description="Basic and acidic residues" evidence="1">
    <location>
        <begin position="426"/>
        <end position="437"/>
    </location>
</feature>
<dbReference type="InterPro" id="IPR005162">
    <property type="entry name" value="Retrotrans_gag_dom"/>
</dbReference>